<feature type="transmembrane region" description="Helical" evidence="10">
    <location>
        <begin position="278"/>
        <end position="297"/>
    </location>
</feature>
<dbReference type="InterPro" id="IPR006369">
    <property type="entry name" value="Protohaem_IX_farnesylTrfase"/>
</dbReference>
<evidence type="ECO:0000256" key="2">
    <source>
        <dbReference type="ARBA" id="ARBA00012292"/>
    </source>
</evidence>
<dbReference type="PANTHER" id="PTHR43448">
    <property type="entry name" value="PROTOHEME IX FARNESYLTRANSFERASE, MITOCHONDRIAL"/>
    <property type="match status" value="1"/>
</dbReference>
<dbReference type="Pfam" id="PF01040">
    <property type="entry name" value="UbiA"/>
    <property type="match status" value="1"/>
</dbReference>
<evidence type="ECO:0000313" key="12">
    <source>
        <dbReference type="Proteomes" id="UP001320148"/>
    </source>
</evidence>
<name>A0ABM7PHL6_9BACT</name>
<protein>
    <recommendedName>
        <fullName evidence="2">heme o synthase</fullName>
        <ecNumber evidence="2">2.5.1.141</ecNumber>
    </recommendedName>
</protein>
<evidence type="ECO:0000256" key="4">
    <source>
        <dbReference type="ARBA" id="ARBA00022679"/>
    </source>
</evidence>
<comment type="catalytic activity">
    <reaction evidence="9">
        <text>heme b + (2E,6E)-farnesyl diphosphate + H2O = Fe(II)-heme o + diphosphate</text>
        <dbReference type="Rhea" id="RHEA:28070"/>
        <dbReference type="ChEBI" id="CHEBI:15377"/>
        <dbReference type="ChEBI" id="CHEBI:33019"/>
        <dbReference type="ChEBI" id="CHEBI:60344"/>
        <dbReference type="ChEBI" id="CHEBI:60530"/>
        <dbReference type="ChEBI" id="CHEBI:175763"/>
        <dbReference type="EC" id="2.5.1.141"/>
    </reaction>
</comment>
<reference evidence="11 12" key="1">
    <citation type="submission" date="2021-02" db="EMBL/GenBank/DDBJ databases">
        <title>Complete genome of Desulfoluna sp. strain ASN36.</title>
        <authorList>
            <person name="Takahashi A."/>
            <person name="Kojima H."/>
            <person name="Fukui M."/>
        </authorList>
    </citation>
    <scope>NUCLEOTIDE SEQUENCE [LARGE SCALE GENOMIC DNA]</scope>
    <source>
        <strain evidence="11 12">ASN36</strain>
    </source>
</reference>
<evidence type="ECO:0000256" key="3">
    <source>
        <dbReference type="ARBA" id="ARBA00022475"/>
    </source>
</evidence>
<dbReference type="Gene3D" id="1.10.357.140">
    <property type="entry name" value="UbiA prenyltransferase"/>
    <property type="match status" value="1"/>
</dbReference>
<accession>A0ABM7PHL6</accession>
<evidence type="ECO:0000256" key="7">
    <source>
        <dbReference type="ARBA" id="ARBA00023133"/>
    </source>
</evidence>
<gene>
    <name evidence="11" type="ORF">DSLASN_22080</name>
</gene>
<feature type="transmembrane region" description="Helical" evidence="10">
    <location>
        <begin position="224"/>
        <end position="244"/>
    </location>
</feature>
<dbReference type="InterPro" id="IPR044878">
    <property type="entry name" value="UbiA_sf"/>
</dbReference>
<feature type="transmembrane region" description="Helical" evidence="10">
    <location>
        <begin position="126"/>
        <end position="146"/>
    </location>
</feature>
<evidence type="ECO:0000256" key="8">
    <source>
        <dbReference type="ARBA" id="ARBA00023136"/>
    </source>
</evidence>
<comment type="subcellular location">
    <subcellularLocation>
        <location evidence="1">Membrane</location>
        <topology evidence="1">Multi-pass membrane protein</topology>
    </subcellularLocation>
</comment>
<evidence type="ECO:0000256" key="10">
    <source>
        <dbReference type="SAM" id="Phobius"/>
    </source>
</evidence>
<keyword evidence="6 10" id="KW-1133">Transmembrane helix</keyword>
<feature type="transmembrane region" description="Helical" evidence="10">
    <location>
        <begin position="153"/>
        <end position="172"/>
    </location>
</feature>
<dbReference type="InterPro" id="IPR000537">
    <property type="entry name" value="UbiA_prenyltransferase"/>
</dbReference>
<proteinExistence type="predicted"/>
<sequence length="298" mass="32311">MHNMDMALAETRPPVKASPRGKLISFLLLSKTVLSLHVGLAAAAGCLFHPAGQVREAMMVWVGVTLAAMAGSLVNNIQDRIQDQAFSRTQWRLEALESAGVLSLLKGAGLMLVLGLMLVVDASGGLWPSAMVLTGLLIYNGVYTPLKKKSHLALIPGSLCGMTPLLAGWMAAGGSPMDKGALSAALVVGVWQVPHSMIQNLKHADEVRNGDYPSITKLFEDSDLAFVILMWVMLYNLSLYHLIFMAPFSEWAMFLVFLNAGFLTPLFAHTLFVMKRSGLAFAFLNCSLLVYFIALMIP</sequence>
<dbReference type="PANTHER" id="PTHR43448:SF2">
    <property type="entry name" value="PROTOHEME IX FARNESYLTRANSFERASE, MITOCHONDRIAL"/>
    <property type="match status" value="1"/>
</dbReference>
<evidence type="ECO:0000256" key="9">
    <source>
        <dbReference type="ARBA" id="ARBA00047690"/>
    </source>
</evidence>
<evidence type="ECO:0000256" key="1">
    <source>
        <dbReference type="ARBA" id="ARBA00004141"/>
    </source>
</evidence>
<evidence type="ECO:0000313" key="11">
    <source>
        <dbReference type="EMBL" id="BCS96576.1"/>
    </source>
</evidence>
<keyword evidence="8 10" id="KW-0472">Membrane</keyword>
<evidence type="ECO:0000256" key="6">
    <source>
        <dbReference type="ARBA" id="ARBA00022989"/>
    </source>
</evidence>
<feature type="transmembrane region" description="Helical" evidence="10">
    <location>
        <begin position="59"/>
        <end position="77"/>
    </location>
</feature>
<keyword evidence="3" id="KW-1003">Cell membrane</keyword>
<dbReference type="EC" id="2.5.1.141" evidence="2"/>
<keyword evidence="5 10" id="KW-0812">Transmembrane</keyword>
<feature type="transmembrane region" description="Helical" evidence="10">
    <location>
        <begin position="251"/>
        <end position="272"/>
    </location>
</feature>
<dbReference type="Proteomes" id="UP001320148">
    <property type="component" value="Chromosome"/>
</dbReference>
<keyword evidence="7" id="KW-0350">Heme biosynthesis</keyword>
<dbReference type="RefSeq" id="WP_236892880.1">
    <property type="nucleotide sequence ID" value="NZ_AP024488.1"/>
</dbReference>
<keyword evidence="12" id="KW-1185">Reference proteome</keyword>
<organism evidence="11 12">
    <name type="scientific">Desulfoluna limicola</name>
    <dbReference type="NCBI Taxonomy" id="2810562"/>
    <lineage>
        <taxon>Bacteria</taxon>
        <taxon>Pseudomonadati</taxon>
        <taxon>Thermodesulfobacteriota</taxon>
        <taxon>Desulfobacteria</taxon>
        <taxon>Desulfobacterales</taxon>
        <taxon>Desulfolunaceae</taxon>
        <taxon>Desulfoluna</taxon>
    </lineage>
</organism>
<evidence type="ECO:0000256" key="5">
    <source>
        <dbReference type="ARBA" id="ARBA00022692"/>
    </source>
</evidence>
<dbReference type="EMBL" id="AP024488">
    <property type="protein sequence ID" value="BCS96576.1"/>
    <property type="molecule type" value="Genomic_DNA"/>
</dbReference>
<feature type="transmembrane region" description="Helical" evidence="10">
    <location>
        <begin position="98"/>
        <end position="120"/>
    </location>
</feature>
<keyword evidence="4" id="KW-0808">Transferase</keyword>